<feature type="region of interest" description="Disordered" evidence="1">
    <location>
        <begin position="93"/>
        <end position="139"/>
    </location>
</feature>
<evidence type="ECO:0000313" key="2">
    <source>
        <dbReference type="EMBL" id="KAK7686650.1"/>
    </source>
</evidence>
<organism evidence="2 3">
    <name type="scientific">Cerrena zonata</name>
    <dbReference type="NCBI Taxonomy" id="2478898"/>
    <lineage>
        <taxon>Eukaryota</taxon>
        <taxon>Fungi</taxon>
        <taxon>Dikarya</taxon>
        <taxon>Basidiomycota</taxon>
        <taxon>Agaricomycotina</taxon>
        <taxon>Agaricomycetes</taxon>
        <taxon>Polyporales</taxon>
        <taxon>Cerrenaceae</taxon>
        <taxon>Cerrena</taxon>
    </lineage>
</organism>
<comment type="caution">
    <text evidence="2">The sequence shown here is derived from an EMBL/GenBank/DDBJ whole genome shotgun (WGS) entry which is preliminary data.</text>
</comment>
<feature type="compositionally biased region" description="Basic and acidic residues" evidence="1">
    <location>
        <begin position="120"/>
        <end position="132"/>
    </location>
</feature>
<evidence type="ECO:0000256" key="1">
    <source>
        <dbReference type="SAM" id="MobiDB-lite"/>
    </source>
</evidence>
<keyword evidence="3" id="KW-1185">Reference proteome</keyword>
<feature type="region of interest" description="Disordered" evidence="1">
    <location>
        <begin position="1"/>
        <end position="28"/>
    </location>
</feature>
<protein>
    <submittedName>
        <fullName evidence="2">Uncharacterized protein</fullName>
    </submittedName>
</protein>
<gene>
    <name evidence="2" type="ORF">QCA50_010250</name>
</gene>
<reference evidence="2 3" key="1">
    <citation type="submission" date="2022-09" db="EMBL/GenBank/DDBJ databases">
        <authorList>
            <person name="Palmer J.M."/>
        </authorList>
    </citation>
    <scope>NUCLEOTIDE SEQUENCE [LARGE SCALE GENOMIC DNA]</scope>
    <source>
        <strain evidence="2 3">DSM 7382</strain>
    </source>
</reference>
<sequence>MDHISSPNDAAPSRQSIPDLDSVRSPSPIENRLFIPDLSIIRSPSPIQDRPFIPDLDILLPPSPIQDRPFIPDLEDIRSPSPIQNCQYIPDLDDVQPPSPIQDRPFVPDLDNVRPPSPIPDRRFIPDLEDIRSPSPIPDRPFIPDLANIPPPSPIQDCQYVPNLDAVRSPSPIESCPFVLDLNTVRSPSPIQDQLLIPEFKFLSLEPRPPVIHGSPAESHLSQVRDTDLSEDQDHIGRVTLMMDDVDLFFWSVTESRWFGPNALVHWRMWAKSHKMTIKLIEDLLDYPERYPALFKADVVPSCGLPQDNEGHYILPALNVDGEEIEPYLKVGLMGEESTAVPSARIPMLLEAREEKYRTVDKLDDLFERWDIFQVSVCQSDSHTDHERKRYVWGWQAHLRGCAGVPKLRMMETRKIKPGLNTSYFEIPYPDIPPHPETDLHYPSMELHDTEKLIANMMQLSEAIGDLRKCTSDVFGATRLSNNVMQSTL</sequence>
<dbReference type="Proteomes" id="UP001385951">
    <property type="component" value="Unassembled WGS sequence"/>
</dbReference>
<feature type="compositionally biased region" description="Polar residues" evidence="1">
    <location>
        <begin position="1"/>
        <end position="16"/>
    </location>
</feature>
<dbReference type="AlphaFoldDB" id="A0AAW0GC64"/>
<accession>A0AAW0GC64</accession>
<proteinExistence type="predicted"/>
<evidence type="ECO:0000313" key="3">
    <source>
        <dbReference type="Proteomes" id="UP001385951"/>
    </source>
</evidence>
<name>A0AAW0GC64_9APHY</name>
<dbReference type="EMBL" id="JASBNA010000016">
    <property type="protein sequence ID" value="KAK7686650.1"/>
    <property type="molecule type" value="Genomic_DNA"/>
</dbReference>